<accession>A0ABT9J4E3</accession>
<proteinExistence type="predicted"/>
<keyword evidence="2" id="KW-1185">Reference proteome</keyword>
<dbReference type="EMBL" id="JAVAMP010000015">
    <property type="protein sequence ID" value="MDP5276470.1"/>
    <property type="molecule type" value="Genomic_DNA"/>
</dbReference>
<evidence type="ECO:0000313" key="1">
    <source>
        <dbReference type="EMBL" id="MDP5276470.1"/>
    </source>
</evidence>
<protein>
    <submittedName>
        <fullName evidence="1">Uncharacterized protein</fullName>
    </submittedName>
</protein>
<gene>
    <name evidence="1" type="ORF">Q5Y73_20455</name>
</gene>
<reference evidence="1 2" key="1">
    <citation type="submission" date="2023-08" db="EMBL/GenBank/DDBJ databases">
        <authorList>
            <person name="Park J.-S."/>
        </authorList>
    </citation>
    <scope>NUCLEOTIDE SEQUENCE [LARGE SCALE GENOMIC DNA]</scope>
    <source>
        <strain evidence="1 2">2205SS18-9</strain>
    </source>
</reference>
<dbReference type="Proteomes" id="UP001231941">
    <property type="component" value="Unassembled WGS sequence"/>
</dbReference>
<comment type="caution">
    <text evidence="1">The sequence shown here is derived from an EMBL/GenBank/DDBJ whole genome shotgun (WGS) entry which is preliminary data.</text>
</comment>
<dbReference type="RefSeq" id="WP_305993779.1">
    <property type="nucleotide sequence ID" value="NZ_JAVAMP010000015.1"/>
</dbReference>
<name>A0ABT9J4E3_9BACL</name>
<evidence type="ECO:0000313" key="2">
    <source>
        <dbReference type="Proteomes" id="UP001231941"/>
    </source>
</evidence>
<organism evidence="1 2">
    <name type="scientific">Chengkuizengella axinellae</name>
    <dbReference type="NCBI Taxonomy" id="3064388"/>
    <lineage>
        <taxon>Bacteria</taxon>
        <taxon>Bacillati</taxon>
        <taxon>Bacillota</taxon>
        <taxon>Bacilli</taxon>
        <taxon>Bacillales</taxon>
        <taxon>Paenibacillaceae</taxon>
        <taxon>Chengkuizengella</taxon>
    </lineage>
</organism>
<sequence length="71" mass="7992">MINPAIEEGLTSLGLSVGGTGAQYSKKKQERGAYNKTERKSSLVIQEFMLQKGVSNIILLYRMKNKKKLFK</sequence>